<dbReference type="AlphaFoldDB" id="A0A2I2L1B5"/>
<dbReference type="InterPro" id="IPR016181">
    <property type="entry name" value="Acyl_CoA_acyltransferase"/>
</dbReference>
<feature type="domain" description="N-acetyltransferase" evidence="4">
    <location>
        <begin position="12"/>
        <end position="155"/>
    </location>
</feature>
<gene>
    <name evidence="5" type="ORF">FRACA_80026</name>
</gene>
<name>A0A2I2L1B5_9ACTN</name>
<dbReference type="GO" id="GO:0016747">
    <property type="term" value="F:acyltransferase activity, transferring groups other than amino-acyl groups"/>
    <property type="evidence" value="ECO:0007669"/>
    <property type="project" value="InterPro"/>
</dbReference>
<evidence type="ECO:0000259" key="4">
    <source>
        <dbReference type="PROSITE" id="PS51186"/>
    </source>
</evidence>
<evidence type="ECO:0000313" key="5">
    <source>
        <dbReference type="EMBL" id="SNQ51726.1"/>
    </source>
</evidence>
<dbReference type="InterPro" id="IPR050832">
    <property type="entry name" value="Bact_Acetyltransf"/>
</dbReference>
<evidence type="ECO:0000313" key="6">
    <source>
        <dbReference type="Proteomes" id="UP000234331"/>
    </source>
</evidence>
<accession>A0A2I2L1B5</accession>
<dbReference type="Pfam" id="PF00583">
    <property type="entry name" value="Acetyltransf_1"/>
    <property type="match status" value="1"/>
</dbReference>
<keyword evidence="6" id="KW-1185">Reference proteome</keyword>
<dbReference type="EMBL" id="FZMO01000547">
    <property type="protein sequence ID" value="SNQ51726.1"/>
    <property type="molecule type" value="Genomic_DNA"/>
</dbReference>
<keyword evidence="2" id="KW-0012">Acyltransferase</keyword>
<dbReference type="Gene3D" id="3.40.630.30">
    <property type="match status" value="1"/>
</dbReference>
<dbReference type="CDD" id="cd04301">
    <property type="entry name" value="NAT_SF"/>
    <property type="match status" value="1"/>
</dbReference>
<evidence type="ECO:0000256" key="2">
    <source>
        <dbReference type="ARBA" id="ARBA00023315"/>
    </source>
</evidence>
<dbReference type="PANTHER" id="PTHR43877">
    <property type="entry name" value="AMINOALKYLPHOSPHONATE N-ACETYLTRANSFERASE-RELATED-RELATED"/>
    <property type="match status" value="1"/>
</dbReference>
<dbReference type="InterPro" id="IPR000182">
    <property type="entry name" value="GNAT_dom"/>
</dbReference>
<keyword evidence="1" id="KW-0808">Transferase</keyword>
<dbReference type="PROSITE" id="PS51186">
    <property type="entry name" value="GNAT"/>
    <property type="match status" value="1"/>
</dbReference>
<protein>
    <recommendedName>
        <fullName evidence="4">N-acetyltransferase domain-containing protein</fullName>
    </recommendedName>
</protein>
<feature type="region of interest" description="Disordered" evidence="3">
    <location>
        <begin position="164"/>
        <end position="197"/>
    </location>
</feature>
<evidence type="ECO:0000256" key="1">
    <source>
        <dbReference type="ARBA" id="ARBA00022679"/>
    </source>
</evidence>
<sequence>MPGQRTTQVSDVRIETYTGPRRELRALFELAEDSPAELDGYLALGRVLVARLDGHVVGHLQVVPTERPGEAELKNMAVLPRLQGRGIGRALVASLVELLAAERVTTLLVATAAAGLDNLRFYQRCGFRMRSIERDAFTEATGYPPGVVIDGIELRDRVWFDRAIPARRPGPPSPGPDGAQGGGGQHEERGDGVGADA</sequence>
<reference evidence="5 6" key="1">
    <citation type="submission" date="2017-06" db="EMBL/GenBank/DDBJ databases">
        <authorList>
            <person name="Kim H.J."/>
            <person name="Triplett B.A."/>
        </authorList>
    </citation>
    <scope>NUCLEOTIDE SEQUENCE [LARGE SCALE GENOMIC DNA]</scope>
    <source>
        <strain evidence="5">FRACA_ARgP5</strain>
    </source>
</reference>
<dbReference type="SUPFAM" id="SSF55729">
    <property type="entry name" value="Acyl-CoA N-acyltransferases (Nat)"/>
    <property type="match status" value="1"/>
</dbReference>
<dbReference type="Proteomes" id="UP000234331">
    <property type="component" value="Unassembled WGS sequence"/>
</dbReference>
<evidence type="ECO:0000256" key="3">
    <source>
        <dbReference type="SAM" id="MobiDB-lite"/>
    </source>
</evidence>
<proteinExistence type="predicted"/>
<organism evidence="5 6">
    <name type="scientific">Frankia canadensis</name>
    <dbReference type="NCBI Taxonomy" id="1836972"/>
    <lineage>
        <taxon>Bacteria</taxon>
        <taxon>Bacillati</taxon>
        <taxon>Actinomycetota</taxon>
        <taxon>Actinomycetes</taxon>
        <taxon>Frankiales</taxon>
        <taxon>Frankiaceae</taxon>
        <taxon>Frankia</taxon>
    </lineage>
</organism>